<comment type="caution">
    <text evidence="10">The sequence shown here is derived from an EMBL/GenBank/DDBJ whole genome shotgun (WGS) entry which is preliminary data.</text>
</comment>
<evidence type="ECO:0000256" key="7">
    <source>
        <dbReference type="SAM" id="Phobius"/>
    </source>
</evidence>
<keyword evidence="7" id="KW-0472">Membrane</keyword>
<evidence type="ECO:0000256" key="3">
    <source>
        <dbReference type="ARBA" id="ARBA00022842"/>
    </source>
</evidence>
<comment type="similarity">
    <text evidence="2">Belongs to the AAA ATPase family. BCS1 subfamily.</text>
</comment>
<keyword evidence="11" id="KW-1185">Reference proteome</keyword>
<evidence type="ECO:0000256" key="5">
    <source>
        <dbReference type="RuleBase" id="RU003651"/>
    </source>
</evidence>
<dbReference type="Proteomes" id="UP001180020">
    <property type="component" value="Unassembled WGS sequence"/>
</dbReference>
<keyword evidence="8" id="KW-0732">Signal</keyword>
<feature type="compositionally biased region" description="Acidic residues" evidence="6">
    <location>
        <begin position="521"/>
        <end position="538"/>
    </location>
</feature>
<dbReference type="Pfam" id="PF25568">
    <property type="entry name" value="AAA_lid_At3g28540"/>
    <property type="match status" value="1"/>
</dbReference>
<sequence length="623" mass="69695">MGWMSAIATLMFLRTLPSLLPPELLPLFTQLFHRLLHTSAADAVSIVVDDRDTNGLTNPLFNAIETYLSSKSATSSKVMKATQNPTSRTLTYSMSPNQDLLDHFHGFQVKWTSKSHLFITQNGTSTEHRSIVLSFDAKHRQAIHTMYLPKVLHDAEELEFKNREKRLFSNGRDHYWTSVPFSHPSTFETLALDSKLKEAIKSDLTRFVEGRDYYRRVGRTWKRGYLLYGTPGTGKTSLISAIANFLDFDVYDLELTAVADNTQLRTLLLSTGSKCVIVVEDVDCTVDVMNRSGGLKRTHDEMVSVNLSGILNFLDGLWSTCDGERLMVFTTNHVERLDPALLRPGRMDMHVHMSYCGAEAFRTLMKNYLGVGDHALLAEVEGLLQSAKMTPAEVVDVMMGCGDDAEHGMRNVVEKMKRRRFEMAADVVKVTEKPLRRCSALYFSSFALIFLFFLLLFSSNKRSLKPNLSFYSSNATSNLPISPSSEPPQPLLALDFPSLSKSSVAPPTPQPTSPAPADSDGGGEDDVGSVDPDDTGEPSDEKVNVQIVNEEENGNNINDRDDDQVGGECDLFQGTWTRDEEYPLYRPGSCPYVDEAFTCQENGRPDSGYLKWRWKPDGCDLPR</sequence>
<dbReference type="InterPro" id="IPR025846">
    <property type="entry name" value="TBL_N"/>
</dbReference>
<dbReference type="Pfam" id="PF14416">
    <property type="entry name" value="PMR5N"/>
    <property type="match status" value="1"/>
</dbReference>
<dbReference type="EMBL" id="JAUJYO010000002">
    <property type="protein sequence ID" value="KAK1324212.1"/>
    <property type="molecule type" value="Genomic_DNA"/>
</dbReference>
<dbReference type="PROSITE" id="PS00674">
    <property type="entry name" value="AAA"/>
    <property type="match status" value="1"/>
</dbReference>
<reference evidence="10" key="1">
    <citation type="journal article" date="2023" name="Nat. Commun.">
        <title>Diploid and tetraploid genomes of Acorus and the evolution of monocots.</title>
        <authorList>
            <person name="Ma L."/>
            <person name="Liu K.W."/>
            <person name="Li Z."/>
            <person name="Hsiao Y.Y."/>
            <person name="Qi Y."/>
            <person name="Fu T."/>
            <person name="Tang G.D."/>
            <person name="Zhang D."/>
            <person name="Sun W.H."/>
            <person name="Liu D.K."/>
            <person name="Li Y."/>
            <person name="Chen G.Z."/>
            <person name="Liu X.D."/>
            <person name="Liao X.Y."/>
            <person name="Jiang Y.T."/>
            <person name="Yu X."/>
            <person name="Hao Y."/>
            <person name="Huang J."/>
            <person name="Zhao X.W."/>
            <person name="Ke S."/>
            <person name="Chen Y.Y."/>
            <person name="Wu W.L."/>
            <person name="Hsu J.L."/>
            <person name="Lin Y.F."/>
            <person name="Huang M.D."/>
            <person name="Li C.Y."/>
            <person name="Huang L."/>
            <person name="Wang Z.W."/>
            <person name="Zhao X."/>
            <person name="Zhong W.Y."/>
            <person name="Peng D.H."/>
            <person name="Ahmad S."/>
            <person name="Lan S."/>
            <person name="Zhang J.S."/>
            <person name="Tsai W.C."/>
            <person name="Van de Peer Y."/>
            <person name="Liu Z.J."/>
        </authorList>
    </citation>
    <scope>NUCLEOTIDE SEQUENCE</scope>
    <source>
        <strain evidence="10">CP</strain>
    </source>
</reference>
<dbReference type="InterPro" id="IPR058017">
    <property type="entry name" value="At3g28540-like_C"/>
</dbReference>
<dbReference type="AlphaFoldDB" id="A0AAV9FFL8"/>
<organism evidence="10 11">
    <name type="scientific">Acorus calamus</name>
    <name type="common">Sweet flag</name>
    <dbReference type="NCBI Taxonomy" id="4465"/>
    <lineage>
        <taxon>Eukaryota</taxon>
        <taxon>Viridiplantae</taxon>
        <taxon>Streptophyta</taxon>
        <taxon>Embryophyta</taxon>
        <taxon>Tracheophyta</taxon>
        <taxon>Spermatophyta</taxon>
        <taxon>Magnoliopsida</taxon>
        <taxon>Liliopsida</taxon>
        <taxon>Acoraceae</taxon>
        <taxon>Acorus</taxon>
    </lineage>
</organism>
<keyword evidence="5" id="KW-0067">ATP-binding</keyword>
<dbReference type="InterPro" id="IPR050747">
    <property type="entry name" value="Mitochondrial_chaperone_BCS1"/>
</dbReference>
<dbReference type="InterPro" id="IPR025753">
    <property type="entry name" value="AAA_N_dom"/>
</dbReference>
<dbReference type="GO" id="GO:0016887">
    <property type="term" value="F:ATP hydrolysis activity"/>
    <property type="evidence" value="ECO:0007669"/>
    <property type="project" value="InterPro"/>
</dbReference>
<keyword evidence="5" id="KW-0547">Nucleotide-binding</keyword>
<evidence type="ECO:0000313" key="11">
    <source>
        <dbReference type="Proteomes" id="UP001180020"/>
    </source>
</evidence>
<proteinExistence type="inferred from homology"/>
<comment type="cofactor">
    <cofactor evidence="1">
        <name>Mg(2+)</name>
        <dbReference type="ChEBI" id="CHEBI:18420"/>
    </cofactor>
</comment>
<dbReference type="InterPro" id="IPR003959">
    <property type="entry name" value="ATPase_AAA_core"/>
</dbReference>
<dbReference type="Pfam" id="PF14363">
    <property type="entry name" value="AAA_assoc"/>
    <property type="match status" value="1"/>
</dbReference>
<name>A0AAV9FFL8_ACOCL</name>
<evidence type="ECO:0000256" key="4">
    <source>
        <dbReference type="ARBA" id="ARBA00049360"/>
    </source>
</evidence>
<accession>A0AAV9FFL8</accession>
<dbReference type="Gene3D" id="3.40.50.300">
    <property type="entry name" value="P-loop containing nucleotide triphosphate hydrolases"/>
    <property type="match status" value="1"/>
</dbReference>
<keyword evidence="3" id="KW-0460">Magnesium</keyword>
<feature type="domain" description="AAA+ ATPase" evidence="9">
    <location>
        <begin position="221"/>
        <end position="357"/>
    </location>
</feature>
<protein>
    <recommendedName>
        <fullName evidence="9">AAA+ ATPase domain-containing protein</fullName>
    </recommendedName>
</protein>
<feature type="chain" id="PRO_5043855098" description="AAA+ ATPase domain-containing protein" evidence="8">
    <location>
        <begin position="19"/>
        <end position="623"/>
    </location>
</feature>
<feature type="region of interest" description="Disordered" evidence="6">
    <location>
        <begin position="499"/>
        <end position="566"/>
    </location>
</feature>
<gene>
    <name evidence="10" type="ORF">QJS10_CPA02g01530</name>
</gene>
<dbReference type="InterPro" id="IPR027417">
    <property type="entry name" value="P-loop_NTPase"/>
</dbReference>
<reference evidence="10" key="2">
    <citation type="submission" date="2023-06" db="EMBL/GenBank/DDBJ databases">
        <authorList>
            <person name="Ma L."/>
            <person name="Liu K.-W."/>
            <person name="Li Z."/>
            <person name="Hsiao Y.-Y."/>
            <person name="Qi Y."/>
            <person name="Fu T."/>
            <person name="Tang G."/>
            <person name="Zhang D."/>
            <person name="Sun W.-H."/>
            <person name="Liu D.-K."/>
            <person name="Li Y."/>
            <person name="Chen G.-Z."/>
            <person name="Liu X.-D."/>
            <person name="Liao X.-Y."/>
            <person name="Jiang Y.-T."/>
            <person name="Yu X."/>
            <person name="Hao Y."/>
            <person name="Huang J."/>
            <person name="Zhao X.-W."/>
            <person name="Ke S."/>
            <person name="Chen Y.-Y."/>
            <person name="Wu W.-L."/>
            <person name="Hsu J.-L."/>
            <person name="Lin Y.-F."/>
            <person name="Huang M.-D."/>
            <person name="Li C.-Y."/>
            <person name="Huang L."/>
            <person name="Wang Z.-W."/>
            <person name="Zhao X."/>
            <person name="Zhong W.-Y."/>
            <person name="Peng D.-H."/>
            <person name="Ahmad S."/>
            <person name="Lan S."/>
            <person name="Zhang J.-S."/>
            <person name="Tsai W.-C."/>
            <person name="Van De Peer Y."/>
            <person name="Liu Z.-J."/>
        </authorList>
    </citation>
    <scope>NUCLEOTIDE SEQUENCE</scope>
    <source>
        <strain evidence="10">CP</strain>
        <tissue evidence="10">Leaves</tissue>
    </source>
</reference>
<dbReference type="InterPro" id="IPR003960">
    <property type="entry name" value="ATPase_AAA_CS"/>
</dbReference>
<feature type="transmembrane region" description="Helical" evidence="7">
    <location>
        <begin position="439"/>
        <end position="457"/>
    </location>
</feature>
<dbReference type="CDD" id="cd19510">
    <property type="entry name" value="RecA-like_BCS1"/>
    <property type="match status" value="1"/>
</dbReference>
<evidence type="ECO:0000259" key="9">
    <source>
        <dbReference type="SMART" id="SM00382"/>
    </source>
</evidence>
<dbReference type="InterPro" id="IPR003593">
    <property type="entry name" value="AAA+_ATPase"/>
</dbReference>
<evidence type="ECO:0000256" key="8">
    <source>
        <dbReference type="SAM" id="SignalP"/>
    </source>
</evidence>
<dbReference type="SMART" id="SM00382">
    <property type="entry name" value="AAA"/>
    <property type="match status" value="1"/>
</dbReference>
<comment type="catalytic activity">
    <reaction evidence="4">
        <text>ATP + H2O = ADP + phosphate + H(+)</text>
        <dbReference type="Rhea" id="RHEA:13065"/>
        <dbReference type="ChEBI" id="CHEBI:15377"/>
        <dbReference type="ChEBI" id="CHEBI:15378"/>
        <dbReference type="ChEBI" id="CHEBI:30616"/>
        <dbReference type="ChEBI" id="CHEBI:43474"/>
        <dbReference type="ChEBI" id="CHEBI:456216"/>
    </reaction>
</comment>
<evidence type="ECO:0000256" key="1">
    <source>
        <dbReference type="ARBA" id="ARBA00001946"/>
    </source>
</evidence>
<evidence type="ECO:0000256" key="6">
    <source>
        <dbReference type="SAM" id="MobiDB-lite"/>
    </source>
</evidence>
<dbReference type="Gene3D" id="6.10.280.40">
    <property type="match status" value="1"/>
</dbReference>
<dbReference type="PANTHER" id="PTHR23070">
    <property type="entry name" value="BCS1 AAA-TYPE ATPASE"/>
    <property type="match status" value="1"/>
</dbReference>
<dbReference type="SUPFAM" id="SSF52540">
    <property type="entry name" value="P-loop containing nucleoside triphosphate hydrolases"/>
    <property type="match status" value="1"/>
</dbReference>
<dbReference type="Pfam" id="PF00004">
    <property type="entry name" value="AAA"/>
    <property type="match status" value="1"/>
</dbReference>
<dbReference type="GO" id="GO:0005524">
    <property type="term" value="F:ATP binding"/>
    <property type="evidence" value="ECO:0007669"/>
    <property type="project" value="UniProtKB-KW"/>
</dbReference>
<keyword evidence="7" id="KW-0812">Transmembrane</keyword>
<feature type="signal peptide" evidence="8">
    <location>
        <begin position="1"/>
        <end position="18"/>
    </location>
</feature>
<dbReference type="GO" id="GO:0006950">
    <property type="term" value="P:response to stress"/>
    <property type="evidence" value="ECO:0007669"/>
    <property type="project" value="UniProtKB-ARBA"/>
</dbReference>
<evidence type="ECO:0000313" key="10">
    <source>
        <dbReference type="EMBL" id="KAK1324212.1"/>
    </source>
</evidence>
<evidence type="ECO:0000256" key="2">
    <source>
        <dbReference type="ARBA" id="ARBA00007448"/>
    </source>
</evidence>
<keyword evidence="7" id="KW-1133">Transmembrane helix</keyword>